<evidence type="ECO:0000313" key="2">
    <source>
        <dbReference type="Proteomes" id="UP000066624"/>
    </source>
</evidence>
<dbReference type="AlphaFoldDB" id="A0A0K0XZD5"/>
<organism evidence="1 2">
    <name type="scientific">Wenzhouxiangella marina</name>
    <dbReference type="NCBI Taxonomy" id="1579979"/>
    <lineage>
        <taxon>Bacteria</taxon>
        <taxon>Pseudomonadati</taxon>
        <taxon>Pseudomonadota</taxon>
        <taxon>Gammaproteobacteria</taxon>
        <taxon>Chromatiales</taxon>
        <taxon>Wenzhouxiangellaceae</taxon>
        <taxon>Wenzhouxiangella</taxon>
    </lineage>
</organism>
<dbReference type="OrthoDB" id="9790390at2"/>
<proteinExistence type="predicted"/>
<evidence type="ECO:0000313" key="1">
    <source>
        <dbReference type="EMBL" id="AKS43053.1"/>
    </source>
</evidence>
<dbReference type="Pfam" id="PF00085">
    <property type="entry name" value="Thioredoxin"/>
    <property type="match status" value="1"/>
</dbReference>
<protein>
    <submittedName>
        <fullName evidence="1">Uncharacterized protein</fullName>
    </submittedName>
</protein>
<dbReference type="SUPFAM" id="SSF52833">
    <property type="entry name" value="Thioredoxin-like"/>
    <property type="match status" value="1"/>
</dbReference>
<sequence>MIKKAFLLALLLSSFSVAQAQGLQRVDDNSFDELVGNPGVSVVLVTGHQTGPYRQMQSEVAAMASRYRGSVRFFSLDADSSPSTASRLGVRSLPVVLFFSNGGLIIQQLGEVPMDVIEGQLQALLP</sequence>
<dbReference type="GO" id="GO:0015035">
    <property type="term" value="F:protein-disulfide reductase activity"/>
    <property type="evidence" value="ECO:0007669"/>
    <property type="project" value="TreeGrafter"/>
</dbReference>
<dbReference type="PANTHER" id="PTHR45663">
    <property type="entry name" value="GEO12009P1"/>
    <property type="match status" value="1"/>
</dbReference>
<keyword evidence="2" id="KW-1185">Reference proteome</keyword>
<name>A0A0K0XZD5_9GAMM</name>
<dbReference type="KEGG" id="wma:WM2015_2695"/>
<dbReference type="STRING" id="1579979.WM2015_2695"/>
<dbReference type="RefSeq" id="WP_049726563.1">
    <property type="nucleotide sequence ID" value="NZ_CP012154.1"/>
</dbReference>
<accession>A0A0K0XZD5</accession>
<dbReference type="EMBL" id="CP012154">
    <property type="protein sequence ID" value="AKS43053.1"/>
    <property type="molecule type" value="Genomic_DNA"/>
</dbReference>
<dbReference type="PROSITE" id="PS51352">
    <property type="entry name" value="THIOREDOXIN_2"/>
    <property type="match status" value="1"/>
</dbReference>
<dbReference type="InterPro" id="IPR013766">
    <property type="entry name" value="Thioredoxin_domain"/>
</dbReference>
<dbReference type="Proteomes" id="UP000066624">
    <property type="component" value="Chromosome"/>
</dbReference>
<gene>
    <name evidence="1" type="ORF">WM2015_2695</name>
</gene>
<dbReference type="InterPro" id="IPR036249">
    <property type="entry name" value="Thioredoxin-like_sf"/>
</dbReference>
<dbReference type="PANTHER" id="PTHR45663:SF11">
    <property type="entry name" value="GEO12009P1"/>
    <property type="match status" value="1"/>
</dbReference>
<dbReference type="CDD" id="cd02947">
    <property type="entry name" value="TRX_family"/>
    <property type="match status" value="1"/>
</dbReference>
<dbReference type="GO" id="GO:0005737">
    <property type="term" value="C:cytoplasm"/>
    <property type="evidence" value="ECO:0007669"/>
    <property type="project" value="TreeGrafter"/>
</dbReference>
<dbReference type="Gene3D" id="3.40.30.10">
    <property type="entry name" value="Glutaredoxin"/>
    <property type="match status" value="1"/>
</dbReference>
<reference evidence="1 2" key="1">
    <citation type="submission" date="2015-07" db="EMBL/GenBank/DDBJ databases">
        <authorList>
            <person name="Noorani M."/>
        </authorList>
    </citation>
    <scope>NUCLEOTIDE SEQUENCE [LARGE SCALE GENOMIC DNA]</scope>
    <source>
        <strain evidence="1 2">KCTC 42284</strain>
    </source>
</reference>